<accession>A0ABX8REU0</accession>
<evidence type="ECO:0000313" key="1">
    <source>
        <dbReference type="EMBL" id="QXM06962.1"/>
    </source>
</evidence>
<keyword evidence="2" id="KW-1185">Reference proteome</keyword>
<evidence type="ECO:0000313" key="2">
    <source>
        <dbReference type="Proteomes" id="UP000886818"/>
    </source>
</evidence>
<organism evidence="1 2">
    <name type="scientific">Crassaminicella indica</name>
    <dbReference type="NCBI Taxonomy" id="2855394"/>
    <lineage>
        <taxon>Bacteria</taxon>
        <taxon>Bacillati</taxon>
        <taxon>Bacillota</taxon>
        <taxon>Clostridia</taxon>
        <taxon>Eubacteriales</taxon>
        <taxon>Clostridiaceae</taxon>
        <taxon>Crassaminicella</taxon>
    </lineage>
</organism>
<proteinExistence type="predicted"/>
<sequence length="281" mass="33832">MKKYYVERNGLIKKNLNICLDELITFFEQIYRYFSNKEYFDCAQNGIWRKIPYTNDEEQIIAPTLAPSPEIFFANQLQSSEIWPILQYSEDYTEEILFTVIEILYDHIAVYDYINSELKKEEPQKEFAEYINNILKMYCDGYYLEPQNGFIMKLPNEALKQQLSYKGDEMTNAVYTKLSTATEMYYRFDSNMEMKKKAINILADILEGEREGVKNILNDEYKINKNEHDKLIFSIVNGFSIRHNRADQKEDYSKEIWYDWMMQYYTSVIIAYYRLKNKYEE</sequence>
<dbReference type="Proteomes" id="UP000886818">
    <property type="component" value="Chromosome"/>
</dbReference>
<dbReference type="RefSeq" id="WP_218283654.1">
    <property type="nucleotide sequence ID" value="NZ_CP078093.1"/>
</dbReference>
<reference evidence="1" key="1">
    <citation type="submission" date="2021-07" db="EMBL/GenBank/DDBJ databases">
        <title>Complete genome sequence of Crassaminicella sp. 143-21, isolated from a deep-sea hydrothermal vent.</title>
        <authorList>
            <person name="Li X."/>
        </authorList>
    </citation>
    <scope>NUCLEOTIDE SEQUENCE</scope>
    <source>
        <strain evidence="1">143-21</strain>
    </source>
</reference>
<protein>
    <submittedName>
        <fullName evidence="1">Uncharacterized protein</fullName>
    </submittedName>
</protein>
<gene>
    <name evidence="1" type="ORF">KVH43_04380</name>
</gene>
<dbReference type="EMBL" id="CP078093">
    <property type="protein sequence ID" value="QXM06962.1"/>
    <property type="molecule type" value="Genomic_DNA"/>
</dbReference>
<name>A0ABX8REU0_9CLOT</name>